<dbReference type="RefSeq" id="WP_081125994.1">
    <property type="nucleotide sequence ID" value="NZ_LDOS01000001.1"/>
</dbReference>
<dbReference type="STRING" id="993689.GCA_002077135_00572"/>
<dbReference type="NCBIfam" id="TIGR01845">
    <property type="entry name" value="outer_NodT"/>
    <property type="match status" value="1"/>
</dbReference>
<keyword evidence="2 3" id="KW-0472">Membrane</keyword>
<sequence>MQQTAGRESPQRWQQLPRALVGALVLVLAGCAIAPRVPRPHLALPPHYTQAPAATALGPAPDLAHWWRSFRDPVLDALVQRALAQNLGLKAAGERLAAARALLGTPRDRHLPSASLYTNEQPTPGSTASYFQIGFDAIWQFGLFGRGESEQRIADGNANLAAADLAAAHAALVAEVVRSYLDLRAAEQRAQLAADMRRIARRRAQLIAVRVAQHLDAPAANAGARAGAAEAAAAVTSAESDAAIARQQLAVLLSETAPDAALSAAGPLPLPPALPPQLPPANLLRTRPDIQRAEAAVLHAAGELGIARANLYPRLGLGWTATASAQTAGGEIGRLRTIPSFGPIINMPLFDWGLRQAQIRANGHQLKAAVLDYRQTVLAAVGEVEQAYAALRSAQAQAVAAQLSAQAAQQAAQAATTRSALGLGDGLAAGSAADAALRARSVASGAQAAEGVAWVRLYKALGGASPLAGSAHERSPARAAR</sequence>
<keyword evidence="2" id="KW-0564">Palmitate</keyword>
<accession>A0A4S3KJ30</accession>
<keyword evidence="2 3" id="KW-0812">Transmembrane</keyword>
<comment type="subcellular location">
    <subcellularLocation>
        <location evidence="2">Cell outer membrane</location>
        <topology evidence="2">Lipid-anchor</topology>
    </subcellularLocation>
</comment>
<gene>
    <name evidence="4" type="ORF">B1806_13270</name>
</gene>
<dbReference type="Gene3D" id="2.20.200.10">
    <property type="entry name" value="Outer membrane efflux proteins (OEP)"/>
    <property type="match status" value="1"/>
</dbReference>
<dbReference type="EMBL" id="MWQO01000050">
    <property type="protein sequence ID" value="THD08348.1"/>
    <property type="molecule type" value="Genomic_DNA"/>
</dbReference>
<keyword evidence="3" id="KW-1133">Transmembrane helix</keyword>
<dbReference type="AlphaFoldDB" id="A0A4S3KJ30"/>
<dbReference type="Proteomes" id="UP000307749">
    <property type="component" value="Unassembled WGS sequence"/>
</dbReference>
<dbReference type="InterPro" id="IPR010131">
    <property type="entry name" value="MdtP/NodT-like"/>
</dbReference>
<dbReference type="PANTHER" id="PTHR30203">
    <property type="entry name" value="OUTER MEMBRANE CATION EFFLUX PROTEIN"/>
    <property type="match status" value="1"/>
</dbReference>
<evidence type="ECO:0000313" key="5">
    <source>
        <dbReference type="Proteomes" id="UP000307749"/>
    </source>
</evidence>
<keyword evidence="2" id="KW-0449">Lipoprotein</keyword>
<keyword evidence="5" id="KW-1185">Reference proteome</keyword>
<dbReference type="OrthoDB" id="9770517at2"/>
<feature type="transmembrane region" description="Helical" evidence="3">
    <location>
        <begin position="20"/>
        <end position="37"/>
    </location>
</feature>
<evidence type="ECO:0000256" key="1">
    <source>
        <dbReference type="ARBA" id="ARBA00007613"/>
    </source>
</evidence>
<dbReference type="GO" id="GO:0009279">
    <property type="term" value="C:cell outer membrane"/>
    <property type="evidence" value="ECO:0007669"/>
    <property type="project" value="UniProtKB-SubCell"/>
</dbReference>
<organism evidence="4 5">
    <name type="scientific">Metallibacterium scheffleri</name>
    <dbReference type="NCBI Taxonomy" id="993689"/>
    <lineage>
        <taxon>Bacteria</taxon>
        <taxon>Pseudomonadati</taxon>
        <taxon>Pseudomonadota</taxon>
        <taxon>Gammaproteobacteria</taxon>
        <taxon>Lysobacterales</taxon>
        <taxon>Rhodanobacteraceae</taxon>
        <taxon>Metallibacterium</taxon>
    </lineage>
</organism>
<dbReference type="Gene3D" id="1.20.1600.10">
    <property type="entry name" value="Outer membrane efflux proteins (OEP)"/>
    <property type="match status" value="1"/>
</dbReference>
<dbReference type="Pfam" id="PF02321">
    <property type="entry name" value="OEP"/>
    <property type="match status" value="2"/>
</dbReference>
<dbReference type="InterPro" id="IPR003423">
    <property type="entry name" value="OMP_efflux"/>
</dbReference>
<comment type="similarity">
    <text evidence="1 2">Belongs to the outer membrane factor (OMF) (TC 1.B.17) family.</text>
</comment>
<dbReference type="PANTHER" id="PTHR30203:SF25">
    <property type="entry name" value="OUTER MEMBRANE PROTEIN-RELATED"/>
    <property type="match status" value="1"/>
</dbReference>
<evidence type="ECO:0000313" key="4">
    <source>
        <dbReference type="EMBL" id="THD08348.1"/>
    </source>
</evidence>
<protein>
    <recommendedName>
        <fullName evidence="6">RND transporter</fullName>
    </recommendedName>
</protein>
<evidence type="ECO:0000256" key="3">
    <source>
        <dbReference type="SAM" id="Phobius"/>
    </source>
</evidence>
<evidence type="ECO:0008006" key="6">
    <source>
        <dbReference type="Google" id="ProtNLM"/>
    </source>
</evidence>
<name>A0A4S3KJ30_9GAMM</name>
<evidence type="ECO:0000256" key="2">
    <source>
        <dbReference type="RuleBase" id="RU362097"/>
    </source>
</evidence>
<dbReference type="SUPFAM" id="SSF56954">
    <property type="entry name" value="Outer membrane efflux proteins (OEP)"/>
    <property type="match status" value="1"/>
</dbReference>
<dbReference type="PROSITE" id="PS51257">
    <property type="entry name" value="PROKAR_LIPOPROTEIN"/>
    <property type="match status" value="1"/>
</dbReference>
<keyword evidence="2" id="KW-1134">Transmembrane beta strand</keyword>
<proteinExistence type="inferred from homology"/>
<dbReference type="GO" id="GO:0015562">
    <property type="term" value="F:efflux transmembrane transporter activity"/>
    <property type="evidence" value="ECO:0007669"/>
    <property type="project" value="InterPro"/>
</dbReference>
<comment type="caution">
    <text evidence="4">The sequence shown here is derived from an EMBL/GenBank/DDBJ whole genome shotgun (WGS) entry which is preliminary data.</text>
</comment>
<reference evidence="4 5" key="1">
    <citation type="submission" date="2017-02" db="EMBL/GenBank/DDBJ databases">
        <title>Whole genome sequencing of Metallibacterium scheffleri DSM 24874 (T).</title>
        <authorList>
            <person name="Kumar S."/>
            <person name="Patil P."/>
            <person name="Patil P.B."/>
        </authorList>
    </citation>
    <scope>NUCLEOTIDE SEQUENCE [LARGE SCALE GENOMIC DNA]</scope>
    <source>
        <strain evidence="4 5">DSM 24874</strain>
    </source>
</reference>